<dbReference type="InterPro" id="IPR001214">
    <property type="entry name" value="SET_dom"/>
</dbReference>
<evidence type="ECO:0000259" key="2">
    <source>
        <dbReference type="PROSITE" id="PS50280"/>
    </source>
</evidence>
<proteinExistence type="predicted"/>
<gene>
    <name evidence="3" type="ORF">BDN70DRAFT_57170</name>
</gene>
<sequence length="426" mass="48317">MGGFSHTDDTNTWVIRDRTYTLHTIVLPASESSPEASISCLLDPRYIPLLPNPPPQAHKPIENPCFELRNTPHKGIGLFATRDVAAGDFVMTEHPALILSSGEFPPELYDAIGDRLPAKRRSELLAMANCRSPEECKSHVEGIVRTNGLLLELDPKGKLTGPKDFYGGVYPLINRSNHSCGPNVGLKWDLSSLTLTMYALRAIRKGEEIHKTYLEPALPREKRISHLQKNYRFTCDCPWCDIRGFVTTHAEEPESSSAVADNERPFTDAEVQQIADSDERRYLLGHWVFTHLGYKKWSTDLARKDDMVIKSHLEALELIRIEGMEGLQNLFIEEIAMCYAMLGYLDAFREWGEKVVTLSRIEDPPAAKRFEEWLVDPPKRVKKWGWRKTQRDQQPGRRRLKAGQAVEEEPPIDALGLLFPSSDSDD</sequence>
<evidence type="ECO:0000256" key="1">
    <source>
        <dbReference type="SAM" id="MobiDB-lite"/>
    </source>
</evidence>
<dbReference type="PANTHER" id="PTHR47332:SF6">
    <property type="entry name" value="SET DOMAIN-CONTAINING PROTEIN"/>
    <property type="match status" value="1"/>
</dbReference>
<dbReference type="CDD" id="cd20071">
    <property type="entry name" value="SET_SMYD"/>
    <property type="match status" value="1"/>
</dbReference>
<dbReference type="InterPro" id="IPR046341">
    <property type="entry name" value="SET_dom_sf"/>
</dbReference>
<dbReference type="EMBL" id="MU155140">
    <property type="protein sequence ID" value="KAF9484831.1"/>
    <property type="molecule type" value="Genomic_DNA"/>
</dbReference>
<feature type="domain" description="SET" evidence="2">
    <location>
        <begin position="64"/>
        <end position="214"/>
    </location>
</feature>
<keyword evidence="4" id="KW-1185">Reference proteome</keyword>
<dbReference type="AlphaFoldDB" id="A0A9P5ZF97"/>
<protein>
    <submittedName>
        <fullName evidence="3">SET domain-containing protein</fullName>
    </submittedName>
</protein>
<evidence type="ECO:0000313" key="4">
    <source>
        <dbReference type="Proteomes" id="UP000807469"/>
    </source>
</evidence>
<dbReference type="InterPro" id="IPR053185">
    <property type="entry name" value="SET_domain_protein"/>
</dbReference>
<dbReference type="OrthoDB" id="265717at2759"/>
<dbReference type="Proteomes" id="UP000807469">
    <property type="component" value="Unassembled WGS sequence"/>
</dbReference>
<dbReference type="SUPFAM" id="SSF82199">
    <property type="entry name" value="SET domain"/>
    <property type="match status" value="1"/>
</dbReference>
<dbReference type="Gene3D" id="2.170.270.10">
    <property type="entry name" value="SET domain"/>
    <property type="match status" value="1"/>
</dbReference>
<dbReference type="Pfam" id="PF00856">
    <property type="entry name" value="SET"/>
    <property type="match status" value="1"/>
</dbReference>
<evidence type="ECO:0000313" key="3">
    <source>
        <dbReference type="EMBL" id="KAF9484831.1"/>
    </source>
</evidence>
<dbReference type="SMART" id="SM00317">
    <property type="entry name" value="SET"/>
    <property type="match status" value="1"/>
</dbReference>
<dbReference type="PANTHER" id="PTHR47332">
    <property type="entry name" value="SET DOMAIN-CONTAINING PROTEIN 5"/>
    <property type="match status" value="1"/>
</dbReference>
<dbReference type="PROSITE" id="PS50280">
    <property type="entry name" value="SET"/>
    <property type="match status" value="1"/>
</dbReference>
<comment type="caution">
    <text evidence="3">The sequence shown here is derived from an EMBL/GenBank/DDBJ whole genome shotgun (WGS) entry which is preliminary data.</text>
</comment>
<organism evidence="3 4">
    <name type="scientific">Pholiota conissans</name>
    <dbReference type="NCBI Taxonomy" id="109636"/>
    <lineage>
        <taxon>Eukaryota</taxon>
        <taxon>Fungi</taxon>
        <taxon>Dikarya</taxon>
        <taxon>Basidiomycota</taxon>
        <taxon>Agaricomycotina</taxon>
        <taxon>Agaricomycetes</taxon>
        <taxon>Agaricomycetidae</taxon>
        <taxon>Agaricales</taxon>
        <taxon>Agaricineae</taxon>
        <taxon>Strophariaceae</taxon>
        <taxon>Pholiota</taxon>
    </lineage>
</organism>
<accession>A0A9P5ZF97</accession>
<feature type="region of interest" description="Disordered" evidence="1">
    <location>
        <begin position="384"/>
        <end position="426"/>
    </location>
</feature>
<name>A0A9P5ZF97_9AGAR</name>
<reference evidence="3" key="1">
    <citation type="submission" date="2020-11" db="EMBL/GenBank/DDBJ databases">
        <authorList>
            <consortium name="DOE Joint Genome Institute"/>
            <person name="Ahrendt S."/>
            <person name="Riley R."/>
            <person name="Andreopoulos W."/>
            <person name="Labutti K."/>
            <person name="Pangilinan J."/>
            <person name="Ruiz-Duenas F.J."/>
            <person name="Barrasa J.M."/>
            <person name="Sanchez-Garcia M."/>
            <person name="Camarero S."/>
            <person name="Miyauchi S."/>
            <person name="Serrano A."/>
            <person name="Linde D."/>
            <person name="Babiker R."/>
            <person name="Drula E."/>
            <person name="Ayuso-Fernandez I."/>
            <person name="Pacheco R."/>
            <person name="Padilla G."/>
            <person name="Ferreira P."/>
            <person name="Barriuso J."/>
            <person name="Kellner H."/>
            <person name="Castanera R."/>
            <person name="Alfaro M."/>
            <person name="Ramirez L."/>
            <person name="Pisabarro A.G."/>
            <person name="Kuo A."/>
            <person name="Tritt A."/>
            <person name="Lipzen A."/>
            <person name="He G."/>
            <person name="Yan M."/>
            <person name="Ng V."/>
            <person name="Cullen D."/>
            <person name="Martin F."/>
            <person name="Rosso M.-N."/>
            <person name="Henrissat B."/>
            <person name="Hibbett D."/>
            <person name="Martinez A.T."/>
            <person name="Grigoriev I.V."/>
        </authorList>
    </citation>
    <scope>NUCLEOTIDE SEQUENCE</scope>
    <source>
        <strain evidence="3">CIRM-BRFM 674</strain>
    </source>
</reference>